<dbReference type="Gene3D" id="3.30.420.10">
    <property type="entry name" value="Ribonuclease H-like superfamily/Ribonuclease H"/>
    <property type="match status" value="1"/>
</dbReference>
<dbReference type="InterPro" id="IPR001878">
    <property type="entry name" value="Znf_CCHC"/>
</dbReference>
<evidence type="ECO:0000256" key="2">
    <source>
        <dbReference type="PROSITE-ProRule" id="PRU00047"/>
    </source>
</evidence>
<dbReference type="PROSITE" id="PS50158">
    <property type="entry name" value="ZF_CCHC"/>
    <property type="match status" value="1"/>
</dbReference>
<evidence type="ECO:0000259" key="4">
    <source>
        <dbReference type="PROSITE" id="PS50158"/>
    </source>
</evidence>
<dbReference type="InterPro" id="IPR036875">
    <property type="entry name" value="Znf_CCHC_sf"/>
</dbReference>
<dbReference type="Pfam" id="PF13976">
    <property type="entry name" value="gag_pre-integrs"/>
    <property type="match status" value="1"/>
</dbReference>
<dbReference type="Pfam" id="PF00665">
    <property type="entry name" value="rve"/>
    <property type="match status" value="1"/>
</dbReference>
<dbReference type="InterPro" id="IPR039537">
    <property type="entry name" value="Retrotran_Ty1/copia-like"/>
</dbReference>
<keyword evidence="7" id="KW-1185">Reference proteome</keyword>
<dbReference type="EnsemblPlants" id="TuG1812G0600001147.01.T02">
    <property type="protein sequence ID" value="TuG1812G0600001147.01.T02"/>
    <property type="gene ID" value="TuG1812G0600001147.01"/>
</dbReference>
<dbReference type="GO" id="GO:0015074">
    <property type="term" value="P:DNA integration"/>
    <property type="evidence" value="ECO:0007669"/>
    <property type="project" value="InterPro"/>
</dbReference>
<keyword evidence="2" id="KW-0479">Metal-binding</keyword>
<dbReference type="Proteomes" id="UP000015106">
    <property type="component" value="Chromosome 6"/>
</dbReference>
<proteinExistence type="predicted"/>
<dbReference type="SUPFAM" id="SSF53098">
    <property type="entry name" value="Ribonuclease H-like"/>
    <property type="match status" value="1"/>
</dbReference>
<name>A0A8R7QKW7_TRIUA</name>
<feature type="compositionally biased region" description="Basic and acidic residues" evidence="3">
    <location>
        <begin position="233"/>
        <end position="248"/>
    </location>
</feature>
<feature type="domain" description="Integrase catalytic" evidence="5">
    <location>
        <begin position="524"/>
        <end position="688"/>
    </location>
</feature>
<keyword evidence="1" id="KW-0645">Protease</keyword>
<keyword evidence="2" id="KW-0862">Zinc</keyword>
<dbReference type="Pfam" id="PF22936">
    <property type="entry name" value="Pol_BBD"/>
    <property type="match status" value="1"/>
</dbReference>
<dbReference type="InterPro" id="IPR054722">
    <property type="entry name" value="PolX-like_BBD"/>
</dbReference>
<feature type="compositionally biased region" description="Basic and acidic residues" evidence="3">
    <location>
        <begin position="200"/>
        <end position="223"/>
    </location>
</feature>
<dbReference type="GO" id="GO:0008233">
    <property type="term" value="F:peptidase activity"/>
    <property type="evidence" value="ECO:0007669"/>
    <property type="project" value="UniProtKB-KW"/>
</dbReference>
<feature type="compositionally biased region" description="Basic and acidic residues" evidence="3">
    <location>
        <begin position="279"/>
        <end position="288"/>
    </location>
</feature>
<dbReference type="PROSITE" id="PS50994">
    <property type="entry name" value="INTEGRASE"/>
    <property type="match status" value="1"/>
</dbReference>
<evidence type="ECO:0000313" key="7">
    <source>
        <dbReference type="Proteomes" id="UP000015106"/>
    </source>
</evidence>
<feature type="compositionally biased region" description="Basic and acidic residues" evidence="3">
    <location>
        <begin position="294"/>
        <end position="304"/>
    </location>
</feature>
<evidence type="ECO:0000259" key="5">
    <source>
        <dbReference type="PROSITE" id="PS50994"/>
    </source>
</evidence>
<reference evidence="7" key="1">
    <citation type="journal article" date="2013" name="Nature">
        <title>Draft genome of the wheat A-genome progenitor Triticum urartu.</title>
        <authorList>
            <person name="Ling H.Q."/>
            <person name="Zhao S."/>
            <person name="Liu D."/>
            <person name="Wang J."/>
            <person name="Sun H."/>
            <person name="Zhang C."/>
            <person name="Fan H."/>
            <person name="Li D."/>
            <person name="Dong L."/>
            <person name="Tao Y."/>
            <person name="Gao C."/>
            <person name="Wu H."/>
            <person name="Li Y."/>
            <person name="Cui Y."/>
            <person name="Guo X."/>
            <person name="Zheng S."/>
            <person name="Wang B."/>
            <person name="Yu K."/>
            <person name="Liang Q."/>
            <person name="Yang W."/>
            <person name="Lou X."/>
            <person name="Chen J."/>
            <person name="Feng M."/>
            <person name="Jian J."/>
            <person name="Zhang X."/>
            <person name="Luo G."/>
            <person name="Jiang Y."/>
            <person name="Liu J."/>
            <person name="Wang Z."/>
            <person name="Sha Y."/>
            <person name="Zhang B."/>
            <person name="Wu H."/>
            <person name="Tang D."/>
            <person name="Shen Q."/>
            <person name="Xue P."/>
            <person name="Zou S."/>
            <person name="Wang X."/>
            <person name="Liu X."/>
            <person name="Wang F."/>
            <person name="Yang Y."/>
            <person name="An X."/>
            <person name="Dong Z."/>
            <person name="Zhang K."/>
            <person name="Zhang X."/>
            <person name="Luo M.C."/>
            <person name="Dvorak J."/>
            <person name="Tong Y."/>
            <person name="Wang J."/>
            <person name="Yang H."/>
            <person name="Li Z."/>
            <person name="Wang D."/>
            <person name="Zhang A."/>
            <person name="Wang J."/>
        </authorList>
    </citation>
    <scope>NUCLEOTIDE SEQUENCE</scope>
    <source>
        <strain evidence="7">cv. G1812</strain>
    </source>
</reference>
<dbReference type="Pfam" id="PF14223">
    <property type="entry name" value="Retrotran_gag_2"/>
    <property type="match status" value="1"/>
</dbReference>
<dbReference type="SUPFAM" id="SSF57756">
    <property type="entry name" value="Retrovirus zinc finger-like domains"/>
    <property type="match status" value="1"/>
</dbReference>
<reference evidence="6" key="3">
    <citation type="submission" date="2022-06" db="UniProtKB">
        <authorList>
            <consortium name="EnsemblPlants"/>
        </authorList>
    </citation>
    <scope>IDENTIFICATION</scope>
</reference>
<dbReference type="AlphaFoldDB" id="A0A8R7QKW7"/>
<feature type="domain" description="CCHC-type" evidence="4">
    <location>
        <begin position="262"/>
        <end position="278"/>
    </location>
</feature>
<dbReference type="InterPro" id="IPR025724">
    <property type="entry name" value="GAG-pre-integrase_dom"/>
</dbReference>
<protein>
    <recommendedName>
        <fullName evidence="8">Retrovirus-related Pol polyprotein from transposon TNT 1-94</fullName>
    </recommendedName>
</protein>
<evidence type="ECO:0000256" key="1">
    <source>
        <dbReference type="ARBA" id="ARBA00022670"/>
    </source>
</evidence>
<dbReference type="PANTHER" id="PTHR42648">
    <property type="entry name" value="TRANSPOSASE, PUTATIVE-RELATED"/>
    <property type="match status" value="1"/>
</dbReference>
<reference evidence="6" key="2">
    <citation type="submission" date="2018-03" db="EMBL/GenBank/DDBJ databases">
        <title>The Triticum urartu genome reveals the dynamic nature of wheat genome evolution.</title>
        <authorList>
            <person name="Ling H."/>
            <person name="Ma B."/>
            <person name="Shi X."/>
            <person name="Liu H."/>
            <person name="Dong L."/>
            <person name="Sun H."/>
            <person name="Cao Y."/>
            <person name="Gao Q."/>
            <person name="Zheng S."/>
            <person name="Li Y."/>
            <person name="Yu Y."/>
            <person name="Du H."/>
            <person name="Qi M."/>
            <person name="Li Y."/>
            <person name="Yu H."/>
            <person name="Cui Y."/>
            <person name="Wang N."/>
            <person name="Chen C."/>
            <person name="Wu H."/>
            <person name="Zhao Y."/>
            <person name="Zhang J."/>
            <person name="Li Y."/>
            <person name="Zhou W."/>
            <person name="Zhang B."/>
            <person name="Hu W."/>
            <person name="Eijk M."/>
            <person name="Tang J."/>
            <person name="Witsenboer H."/>
            <person name="Zhao S."/>
            <person name="Li Z."/>
            <person name="Zhang A."/>
            <person name="Wang D."/>
            <person name="Liang C."/>
        </authorList>
    </citation>
    <scope>NUCLEOTIDE SEQUENCE [LARGE SCALE GENOMIC DNA]</scope>
    <source>
        <strain evidence="6">cv. G1812</strain>
    </source>
</reference>
<accession>A0A8R7QKW7</accession>
<dbReference type="InterPro" id="IPR001584">
    <property type="entry name" value="Integrase_cat-core"/>
</dbReference>
<dbReference type="InterPro" id="IPR036397">
    <property type="entry name" value="RNaseH_sf"/>
</dbReference>
<keyword evidence="1" id="KW-0378">Hydrolase</keyword>
<dbReference type="InterPro" id="IPR012337">
    <property type="entry name" value="RNaseH-like_sf"/>
</dbReference>
<keyword evidence="2" id="KW-0863">Zinc-finger</keyword>
<evidence type="ECO:0000313" key="6">
    <source>
        <dbReference type="EnsemblPlants" id="TuG1812G0600001147.01.T02"/>
    </source>
</evidence>
<feature type="region of interest" description="Disordered" evidence="3">
    <location>
        <begin position="200"/>
        <end position="257"/>
    </location>
</feature>
<dbReference type="GO" id="GO:0006508">
    <property type="term" value="P:proteolysis"/>
    <property type="evidence" value="ECO:0007669"/>
    <property type="project" value="UniProtKB-KW"/>
</dbReference>
<evidence type="ECO:0008006" key="8">
    <source>
        <dbReference type="Google" id="ProtNLM"/>
    </source>
</evidence>
<dbReference type="PANTHER" id="PTHR42648:SF27">
    <property type="entry name" value="RNA-DIRECTED DNA POLYMERASE"/>
    <property type="match status" value="1"/>
</dbReference>
<sequence length="707" mass="81445">MASNSVFAELLRNYKLDGANYTVWKRKMMFLRTAENIEYVISTAEPNKPANDASDEEKDNYAEELKEWNKDNKKARIFILGSMSDSLAGEYETEVAAHRIMRRLEEDFGEVSLIKVLSLLNRFLTSKMTDTTSVNEHLNKLCVLNEELKNDGYPFSEEVQVMVALNSLPHTWEQFKISFCHSERLLNMRNLRHHFLMEEDRKTSQGKERHSHHQELHLGEDRRRWQKKNQGGDLRDKINRKRNWEDHNGSGPNSSFDKRKFRCHGCGEYGHFRTECKNKKPYKQDEKSKKQHQDKHQGNKKDNSSPDGTYNLFVCSESLFTTSASDHWVVHSGSTSHIARNSAGFTSLKPIPKGTRFIYLGTTAKDDILGIGDYTLKLPDGGKLILKYTVYSPSMRKNLISVSRLESIGFKVLFGDGKVKILMNGNLVQSGNRFDGLYYIEDFMDIDRMDCMVTEQNSVVRNIDGSNNCSESYLWHLRLGHISKNIIKRLITSGFLNFKWEDYGICEACVVGKKTRAPFPKASRSTEPLAIVHSDICGEMSIPTFGQKVYFTTFIDDFSRYGYVYLIKHKSEGFDMFKLFKAEVENQLNKKIKVLRTDRGGEYTSGLDGFFKENGIIHHYTLPYTPQQNGVAERRNRTLMDMVRSMMAYSDLPLSFWGEALHTAVYLLNHSPSKSVSSTPYELWKGRKPTLLNLAVWGCMHKLEYLV</sequence>
<dbReference type="GO" id="GO:0003676">
    <property type="term" value="F:nucleic acid binding"/>
    <property type="evidence" value="ECO:0007669"/>
    <property type="project" value="InterPro"/>
</dbReference>
<evidence type="ECO:0000256" key="3">
    <source>
        <dbReference type="SAM" id="MobiDB-lite"/>
    </source>
</evidence>
<feature type="region of interest" description="Disordered" evidence="3">
    <location>
        <begin position="279"/>
        <end position="307"/>
    </location>
</feature>
<organism evidence="6 7">
    <name type="scientific">Triticum urartu</name>
    <name type="common">Red wild einkorn</name>
    <name type="synonym">Crithodium urartu</name>
    <dbReference type="NCBI Taxonomy" id="4572"/>
    <lineage>
        <taxon>Eukaryota</taxon>
        <taxon>Viridiplantae</taxon>
        <taxon>Streptophyta</taxon>
        <taxon>Embryophyta</taxon>
        <taxon>Tracheophyta</taxon>
        <taxon>Spermatophyta</taxon>
        <taxon>Magnoliopsida</taxon>
        <taxon>Liliopsida</taxon>
        <taxon>Poales</taxon>
        <taxon>Poaceae</taxon>
        <taxon>BOP clade</taxon>
        <taxon>Pooideae</taxon>
        <taxon>Triticodae</taxon>
        <taxon>Triticeae</taxon>
        <taxon>Triticinae</taxon>
        <taxon>Triticum</taxon>
    </lineage>
</organism>
<dbReference type="GO" id="GO:0008270">
    <property type="term" value="F:zinc ion binding"/>
    <property type="evidence" value="ECO:0007669"/>
    <property type="project" value="UniProtKB-KW"/>
</dbReference>
<dbReference type="Gramene" id="TuG1812G0600001147.01.T02">
    <property type="protein sequence ID" value="TuG1812G0600001147.01.T02"/>
    <property type="gene ID" value="TuG1812G0600001147.01"/>
</dbReference>